<dbReference type="KEGG" id="rei:IE4771_CH02727"/>
<proteinExistence type="predicted"/>
<evidence type="ECO:0000313" key="2">
    <source>
        <dbReference type="EMBL" id="AIC27826.1"/>
    </source>
</evidence>
<gene>
    <name evidence="2" type="ORF">IE4771_CH02727</name>
</gene>
<dbReference type="Gene3D" id="3.40.50.720">
    <property type="entry name" value="NAD(P)-binding Rossmann-like Domain"/>
    <property type="match status" value="1"/>
</dbReference>
<reference evidence="2 3" key="1">
    <citation type="submission" date="2013-12" db="EMBL/GenBank/DDBJ databases">
        <title>Complete genome sequence of Rhizobium etli bv. mimosae IE4771.</title>
        <authorList>
            <person name="Bustos P."/>
            <person name="Santamaria R.I."/>
            <person name="Lozano L."/>
            <person name="Ormeno-Orrillo E."/>
            <person name="Rogel M.A."/>
            <person name="Romero D."/>
            <person name="Cevallos M.A."/>
            <person name="Martinez-Romero E."/>
            <person name="Gonzalez V."/>
        </authorList>
    </citation>
    <scope>NUCLEOTIDE SEQUENCE [LARGE SCALE GENOMIC DNA]</scope>
    <source>
        <strain evidence="2 3">IE4771</strain>
    </source>
</reference>
<dbReference type="CDD" id="cd05269">
    <property type="entry name" value="TMR_SDR_a"/>
    <property type="match status" value="1"/>
</dbReference>
<dbReference type="InterPro" id="IPR051604">
    <property type="entry name" value="Ergot_Alk_Oxidoreductase"/>
</dbReference>
<feature type="domain" description="NmrA-like" evidence="1">
    <location>
        <begin position="1"/>
        <end position="240"/>
    </location>
</feature>
<dbReference type="PANTHER" id="PTHR43162:SF1">
    <property type="entry name" value="PRESTALK A DIFFERENTIATION PROTEIN A"/>
    <property type="match status" value="1"/>
</dbReference>
<evidence type="ECO:0000259" key="1">
    <source>
        <dbReference type="Pfam" id="PF05368"/>
    </source>
</evidence>
<dbReference type="Proteomes" id="UP000027180">
    <property type="component" value="Chromosome"/>
</dbReference>
<organism evidence="2 3">
    <name type="scientific">Rhizobium etli bv. mimosae str. IE4771</name>
    <dbReference type="NCBI Taxonomy" id="1432050"/>
    <lineage>
        <taxon>Bacteria</taxon>
        <taxon>Pseudomonadati</taxon>
        <taxon>Pseudomonadota</taxon>
        <taxon>Alphaproteobacteria</taxon>
        <taxon>Hyphomicrobiales</taxon>
        <taxon>Rhizobiaceae</taxon>
        <taxon>Rhizobium/Agrobacterium group</taxon>
        <taxon>Rhizobium</taxon>
    </lineage>
</organism>
<protein>
    <submittedName>
        <fullName evidence="2">NAD-dependent nucleoside-diphosphate-sugar epimerase protein</fullName>
    </submittedName>
</protein>
<dbReference type="AlphaFoldDB" id="A0A060I8A2"/>
<dbReference type="EMBL" id="CP006986">
    <property type="protein sequence ID" value="AIC27826.1"/>
    <property type="molecule type" value="Genomic_DNA"/>
</dbReference>
<dbReference type="HOGENOM" id="CLU_007383_10_6_5"/>
<dbReference type="InterPro" id="IPR036291">
    <property type="entry name" value="NAD(P)-bd_dom_sf"/>
</dbReference>
<dbReference type="SUPFAM" id="SSF51735">
    <property type="entry name" value="NAD(P)-binding Rossmann-fold domains"/>
    <property type="match status" value="1"/>
</dbReference>
<accession>A0A060I8A2</accession>
<sequence>MSSKILVIGATGTVGRHVVDGLLAKGEAVKAASRAGKPVAGAEGVVFDYAKPETFGPAFDGVDRAYVLLASGHADAKGLLLPVIEAAAARKVKVVLQSAFGVDADDSIPYRQVEIALEKSGTPYVILRPNWFSDNFHTFWKPGIDHGQIALPAAEGKSSFIDARDIAASGVAALTSSSFDGKAFNLTGPEALSYTQGAAILSEAIGKPVSYNAVSDETFIDMLTGAGVPADYASFLASIFYPVRQGWTAVVNGDVETLTGNAPRSLQTYAADYAAALTA</sequence>
<dbReference type="RefSeq" id="WP_038689644.1">
    <property type="nucleotide sequence ID" value="NZ_CP006986.1"/>
</dbReference>
<evidence type="ECO:0000313" key="3">
    <source>
        <dbReference type="Proteomes" id="UP000027180"/>
    </source>
</evidence>
<dbReference type="Gene3D" id="3.90.25.10">
    <property type="entry name" value="UDP-galactose 4-epimerase, domain 1"/>
    <property type="match status" value="1"/>
</dbReference>
<dbReference type="OrthoDB" id="109735at2"/>
<dbReference type="PANTHER" id="PTHR43162">
    <property type="match status" value="1"/>
</dbReference>
<dbReference type="InterPro" id="IPR008030">
    <property type="entry name" value="NmrA-like"/>
</dbReference>
<name>A0A060I8A2_RHIET</name>
<dbReference type="Pfam" id="PF05368">
    <property type="entry name" value="NmrA"/>
    <property type="match status" value="1"/>
</dbReference>